<dbReference type="Pfam" id="PF02566">
    <property type="entry name" value="OsmC"/>
    <property type="match status" value="1"/>
</dbReference>
<dbReference type="InterPro" id="IPR003718">
    <property type="entry name" value="OsmC/Ohr_fam"/>
</dbReference>
<comment type="caution">
    <text evidence="1">The sequence shown here is derived from an EMBL/GenBank/DDBJ whole genome shotgun (WGS) entry which is preliminary data.</text>
</comment>
<name>A0A3D4SW50_9CORY</name>
<dbReference type="RefSeq" id="WP_010120345.1">
    <property type="nucleotide sequence ID" value="NZ_DAITTW010000010.1"/>
</dbReference>
<reference evidence="1 2" key="1">
    <citation type="journal article" date="2018" name="Nat. Biotechnol.">
        <title>A standardized bacterial taxonomy based on genome phylogeny substantially revises the tree of life.</title>
        <authorList>
            <person name="Parks D.H."/>
            <person name="Chuvochina M."/>
            <person name="Waite D.W."/>
            <person name="Rinke C."/>
            <person name="Skarshewski A."/>
            <person name="Chaumeil P.A."/>
            <person name="Hugenholtz P."/>
        </authorList>
    </citation>
    <scope>NUCLEOTIDE SEQUENCE [LARGE SCALE GENOMIC DNA]</scope>
    <source>
        <strain evidence="1">UBA11247</strain>
    </source>
</reference>
<dbReference type="GO" id="GO:0004601">
    <property type="term" value="F:peroxidase activity"/>
    <property type="evidence" value="ECO:0007669"/>
    <property type="project" value="InterPro"/>
</dbReference>
<dbReference type="PANTHER" id="PTHR42830:SF1">
    <property type="entry name" value="OSMOTICALLY INDUCIBLE FAMILY PROTEIN"/>
    <property type="match status" value="1"/>
</dbReference>
<dbReference type="AlphaFoldDB" id="A0A3D4SW50"/>
<sequence>MPKPSVSEAAAHWEGTLFEGSGSASLETSKVATFDTNWKARTEAGAGTTNPEELLGAALASCYTMQLANGLAEDGHPATALDARAAVTFDLAKGGITQITLTIHGDVPGLTADEFREKARWAKDTCPVSTALKSVPKELRFE</sequence>
<proteinExistence type="predicted"/>
<dbReference type="InterPro" id="IPR052707">
    <property type="entry name" value="OsmC_Ohr_Peroxiredoxin"/>
</dbReference>
<dbReference type="EMBL" id="DQID01000001">
    <property type="protein sequence ID" value="HCT13221.1"/>
    <property type="molecule type" value="Genomic_DNA"/>
</dbReference>
<dbReference type="SUPFAM" id="SSF82784">
    <property type="entry name" value="OsmC-like"/>
    <property type="match status" value="1"/>
</dbReference>
<dbReference type="InterPro" id="IPR019904">
    <property type="entry name" value="Peroxiredoxin_OsmC"/>
</dbReference>
<dbReference type="InterPro" id="IPR015946">
    <property type="entry name" value="KH_dom-like_a/b"/>
</dbReference>
<dbReference type="InterPro" id="IPR036102">
    <property type="entry name" value="OsmC/Ohrsf"/>
</dbReference>
<dbReference type="Proteomes" id="UP000261739">
    <property type="component" value="Unassembled WGS sequence"/>
</dbReference>
<dbReference type="Gene3D" id="3.30.300.20">
    <property type="match status" value="1"/>
</dbReference>
<gene>
    <name evidence="1" type="ORF">DIW82_00060</name>
</gene>
<accession>A0A3D4SW50</accession>
<protein>
    <submittedName>
        <fullName evidence="1">OsmC family peroxiredoxin</fullName>
    </submittedName>
</protein>
<evidence type="ECO:0000313" key="1">
    <source>
        <dbReference type="EMBL" id="HCT13221.1"/>
    </source>
</evidence>
<dbReference type="STRING" id="863239.GCA_000213935_01526"/>
<dbReference type="GO" id="GO:0006979">
    <property type="term" value="P:response to oxidative stress"/>
    <property type="evidence" value="ECO:0007669"/>
    <property type="project" value="InterPro"/>
</dbReference>
<organism evidence="1 2">
    <name type="scientific">Corynebacterium nuruki</name>
    <dbReference type="NCBI Taxonomy" id="1032851"/>
    <lineage>
        <taxon>Bacteria</taxon>
        <taxon>Bacillati</taxon>
        <taxon>Actinomycetota</taxon>
        <taxon>Actinomycetes</taxon>
        <taxon>Mycobacteriales</taxon>
        <taxon>Corynebacteriaceae</taxon>
        <taxon>Corynebacterium</taxon>
    </lineage>
</organism>
<dbReference type="PANTHER" id="PTHR42830">
    <property type="entry name" value="OSMOTICALLY INDUCIBLE FAMILY PROTEIN"/>
    <property type="match status" value="1"/>
</dbReference>
<evidence type="ECO:0000313" key="2">
    <source>
        <dbReference type="Proteomes" id="UP000261739"/>
    </source>
</evidence>
<dbReference type="NCBIfam" id="TIGR03562">
    <property type="entry name" value="osmo_induc_OsmC"/>
    <property type="match status" value="1"/>
</dbReference>